<evidence type="ECO:0000256" key="4">
    <source>
        <dbReference type="ARBA" id="ARBA00022833"/>
    </source>
</evidence>
<evidence type="ECO:0000313" key="9">
    <source>
        <dbReference type="Proteomes" id="UP000032180"/>
    </source>
</evidence>
<dbReference type="eggNOG" id="KOG0712">
    <property type="taxonomic scope" value="Eukaryota"/>
</dbReference>
<dbReference type="InterPro" id="IPR001305">
    <property type="entry name" value="HSP_DnaJ_Cys-rich_dom"/>
</dbReference>
<dbReference type="STRING" id="77586.A0A0D9Y1J2"/>
<keyword evidence="9" id="KW-1185">Reference proteome</keyword>
<dbReference type="InterPro" id="IPR044713">
    <property type="entry name" value="DNJA1/2-like"/>
</dbReference>
<accession>A0A0D9Y1J2</accession>
<keyword evidence="2" id="KW-0677">Repeat</keyword>
<dbReference type="Gene3D" id="2.60.260.20">
    <property type="entry name" value="Urease metallochaperone UreE, N-terminal domain"/>
    <property type="match status" value="2"/>
</dbReference>
<dbReference type="CDD" id="cd06257">
    <property type="entry name" value="DnaJ"/>
    <property type="match status" value="1"/>
</dbReference>
<dbReference type="Proteomes" id="UP000032180">
    <property type="component" value="Chromosome 12"/>
</dbReference>
<feature type="domain" description="J" evidence="6">
    <location>
        <begin position="13"/>
        <end position="90"/>
    </location>
</feature>
<evidence type="ECO:0000313" key="8">
    <source>
        <dbReference type="EnsemblPlants" id="LPERR12G16070.1"/>
    </source>
</evidence>
<dbReference type="InterPro" id="IPR001623">
    <property type="entry name" value="DnaJ_domain"/>
</dbReference>
<reference evidence="8 9" key="1">
    <citation type="submission" date="2012-08" db="EMBL/GenBank/DDBJ databases">
        <title>Oryza genome evolution.</title>
        <authorList>
            <person name="Wing R.A."/>
        </authorList>
    </citation>
    <scope>NUCLEOTIDE SEQUENCE</scope>
</reference>
<dbReference type="GO" id="GO:0051082">
    <property type="term" value="F:unfolded protein binding"/>
    <property type="evidence" value="ECO:0007669"/>
    <property type="project" value="InterPro"/>
</dbReference>
<dbReference type="Pfam" id="PF01556">
    <property type="entry name" value="DnaJ_C"/>
    <property type="match status" value="1"/>
</dbReference>
<dbReference type="PANTHER" id="PTHR43888">
    <property type="entry name" value="DNAJ-LIKE-2, ISOFORM A-RELATED"/>
    <property type="match status" value="1"/>
</dbReference>
<evidence type="ECO:0000256" key="3">
    <source>
        <dbReference type="ARBA" id="ARBA00022771"/>
    </source>
</evidence>
<dbReference type="SUPFAM" id="SSF49493">
    <property type="entry name" value="HSP40/DnaJ peptide-binding domain"/>
    <property type="match status" value="2"/>
</dbReference>
<feature type="zinc finger region" description="CR-type" evidence="5">
    <location>
        <begin position="111"/>
        <end position="204"/>
    </location>
</feature>
<dbReference type="InterPro" id="IPR008971">
    <property type="entry name" value="HSP40/DnaJ_pept-bd"/>
</dbReference>
<dbReference type="EnsemblPlants" id="LPERR12G16070.1">
    <property type="protein sequence ID" value="LPERR12G16070.1"/>
    <property type="gene ID" value="LPERR12G16070"/>
</dbReference>
<dbReference type="PROSITE" id="PS50076">
    <property type="entry name" value="DNAJ_2"/>
    <property type="match status" value="1"/>
</dbReference>
<dbReference type="SUPFAM" id="SSF48695">
    <property type="entry name" value="Multiheme cytochromes"/>
    <property type="match status" value="1"/>
</dbReference>
<reference evidence="8" key="3">
    <citation type="submission" date="2015-04" db="UniProtKB">
        <authorList>
            <consortium name="EnsemblPlants"/>
        </authorList>
    </citation>
    <scope>IDENTIFICATION</scope>
</reference>
<evidence type="ECO:0000259" key="6">
    <source>
        <dbReference type="PROSITE" id="PS50076"/>
    </source>
</evidence>
<dbReference type="HOGENOM" id="CLU_017633_10_4_1"/>
<evidence type="ECO:0000256" key="5">
    <source>
        <dbReference type="PROSITE-ProRule" id="PRU00546"/>
    </source>
</evidence>
<dbReference type="InterPro" id="IPR036280">
    <property type="entry name" value="Multihaem_cyt_sf"/>
</dbReference>
<evidence type="ECO:0000259" key="7">
    <source>
        <dbReference type="PROSITE" id="PS51188"/>
    </source>
</evidence>
<feature type="domain" description="CR-type" evidence="7">
    <location>
        <begin position="111"/>
        <end position="204"/>
    </location>
</feature>
<dbReference type="Gramene" id="LPERR12G16070.1">
    <property type="protein sequence ID" value="LPERR12G16070.1"/>
    <property type="gene ID" value="LPERR12G16070"/>
</dbReference>
<proteinExistence type="predicted"/>
<name>A0A0D9Y1J2_9ORYZ</name>
<dbReference type="Gene3D" id="2.10.230.10">
    <property type="entry name" value="Heat shock protein DnaJ, cysteine-rich domain"/>
    <property type="match status" value="1"/>
</dbReference>
<dbReference type="PROSITE" id="PS51188">
    <property type="entry name" value="ZF_CR"/>
    <property type="match status" value="1"/>
</dbReference>
<evidence type="ECO:0008006" key="10">
    <source>
        <dbReference type="Google" id="ProtNLM"/>
    </source>
</evidence>
<dbReference type="InterPro" id="IPR036869">
    <property type="entry name" value="J_dom_sf"/>
</dbReference>
<dbReference type="GO" id="GO:0030544">
    <property type="term" value="F:Hsp70 protein binding"/>
    <property type="evidence" value="ECO:0007669"/>
    <property type="project" value="InterPro"/>
</dbReference>
<keyword evidence="1 5" id="KW-0479">Metal-binding</keyword>
<dbReference type="GO" id="GO:0008270">
    <property type="term" value="F:zinc ion binding"/>
    <property type="evidence" value="ECO:0007669"/>
    <property type="project" value="UniProtKB-KW"/>
</dbReference>
<keyword evidence="4 5" id="KW-0862">Zinc</keyword>
<dbReference type="GO" id="GO:0005783">
    <property type="term" value="C:endoplasmic reticulum"/>
    <property type="evidence" value="ECO:0007669"/>
    <property type="project" value="UniProtKB-ARBA"/>
</dbReference>
<evidence type="ECO:0000256" key="2">
    <source>
        <dbReference type="ARBA" id="ARBA00022737"/>
    </source>
</evidence>
<reference evidence="9" key="2">
    <citation type="submission" date="2013-12" db="EMBL/GenBank/DDBJ databases">
        <authorList>
            <person name="Yu Y."/>
            <person name="Lee S."/>
            <person name="de Baynast K."/>
            <person name="Wissotski M."/>
            <person name="Liu L."/>
            <person name="Talag J."/>
            <person name="Goicoechea J."/>
            <person name="Angelova A."/>
            <person name="Jetty R."/>
            <person name="Kudrna D."/>
            <person name="Golser W."/>
            <person name="Rivera L."/>
            <person name="Zhang J."/>
            <person name="Wing R."/>
        </authorList>
    </citation>
    <scope>NUCLEOTIDE SEQUENCE</scope>
</reference>
<dbReference type="Pfam" id="PF00226">
    <property type="entry name" value="DnaJ"/>
    <property type="match status" value="1"/>
</dbReference>
<dbReference type="InterPro" id="IPR002939">
    <property type="entry name" value="DnaJ_C"/>
</dbReference>
<dbReference type="CDD" id="cd10747">
    <property type="entry name" value="DnaJ_C"/>
    <property type="match status" value="1"/>
</dbReference>
<dbReference type="Gene3D" id="1.10.287.110">
    <property type="entry name" value="DnaJ domain"/>
    <property type="match status" value="1"/>
</dbReference>
<dbReference type="SMART" id="SM00271">
    <property type="entry name" value="DnaJ"/>
    <property type="match status" value="1"/>
</dbReference>
<keyword evidence="3 5" id="KW-0863">Zinc-finger</keyword>
<dbReference type="SUPFAM" id="SSF46565">
    <property type="entry name" value="Chaperone J-domain"/>
    <property type="match status" value="1"/>
</dbReference>
<dbReference type="GO" id="GO:0006457">
    <property type="term" value="P:protein folding"/>
    <property type="evidence" value="ECO:0007669"/>
    <property type="project" value="InterPro"/>
</dbReference>
<sequence>MSSSSPAPNGDRQYNDLLGAALDAGADEIKRAFRRAAARHHPDKGGDDEAFKEIARAYHVLAGAVYDHSGEDAVNASAAAAGEPSYDEFVDTFTGDVVKFVDLSLEEFYHGVTKKFSVTRDVTCVNCHGEGNTIASPAACGECGGAGYKVAAEGRKKKTTMMMGFRRGGGGGRETCAACGGGGEVSEGMQRCTVCGGRKVATEKKVIELVVGRGAPDGHRITFAGEGDVTEKGIAGDVVMVLRQRNHAKFTRKGDDLFYQHELSLAEALCGFRFFLTHLDGRRLLFTSGAGAG</sequence>
<protein>
    <recommendedName>
        <fullName evidence="10">J domain-containing protein</fullName>
    </recommendedName>
</protein>
<dbReference type="PRINTS" id="PR00625">
    <property type="entry name" value="JDOMAIN"/>
</dbReference>
<evidence type="ECO:0000256" key="1">
    <source>
        <dbReference type="ARBA" id="ARBA00022723"/>
    </source>
</evidence>
<dbReference type="AlphaFoldDB" id="A0A0D9Y1J2"/>
<organism evidence="8 9">
    <name type="scientific">Leersia perrieri</name>
    <dbReference type="NCBI Taxonomy" id="77586"/>
    <lineage>
        <taxon>Eukaryota</taxon>
        <taxon>Viridiplantae</taxon>
        <taxon>Streptophyta</taxon>
        <taxon>Embryophyta</taxon>
        <taxon>Tracheophyta</taxon>
        <taxon>Spermatophyta</taxon>
        <taxon>Magnoliopsida</taxon>
        <taxon>Liliopsida</taxon>
        <taxon>Poales</taxon>
        <taxon>Poaceae</taxon>
        <taxon>BOP clade</taxon>
        <taxon>Oryzoideae</taxon>
        <taxon>Oryzeae</taxon>
        <taxon>Oryzinae</taxon>
        <taxon>Leersia</taxon>
    </lineage>
</organism>